<evidence type="ECO:0000313" key="5">
    <source>
        <dbReference type="EMBL" id="SFU43967.1"/>
    </source>
</evidence>
<organism evidence="5 6">
    <name type="scientific">Alicyclobacillus macrosporangiidus</name>
    <dbReference type="NCBI Taxonomy" id="392015"/>
    <lineage>
        <taxon>Bacteria</taxon>
        <taxon>Bacillati</taxon>
        <taxon>Bacillota</taxon>
        <taxon>Bacilli</taxon>
        <taxon>Bacillales</taxon>
        <taxon>Alicyclobacillaceae</taxon>
        <taxon>Alicyclobacillus</taxon>
    </lineage>
</organism>
<dbReference type="RefSeq" id="WP_074949348.1">
    <property type="nucleotide sequence ID" value="NZ_FPBV01000002.1"/>
</dbReference>
<dbReference type="EMBL" id="FPBV01000002">
    <property type="protein sequence ID" value="SFU43967.1"/>
    <property type="molecule type" value="Genomic_DNA"/>
</dbReference>
<dbReference type="AlphaFoldDB" id="A0A1I7G689"/>
<sequence length="391" mass="41968">MTNSKNHPDTPDDHAVPIPPSDAAGAEARVASQADSARPAGAVGPADPADSANSADPAGPAIPGTRRRRRRAWWIGGAAALACVVGAGVYAYVRLQPAHHFTKGAVPVVAKPANTSGSIPPAPPVPHDGTFNLLLLGIDARAQDEASRTDSIVLVHVDLPKHDYEVLSIPRDTRVNLPGYGETKITHANYLAELKGGEAAGIQATLQAVSDLTGLTINYYAETDYWGLQDIVDAVGGITMDVPVDVKLTHPWYPEDQGKVIPKGEHFLDGKMVTEIVHERYSLPDGEFDRQRLQEAALVGIAKQVLQPGNVTKIPALVGTLSQYLVTTNLSQSDMLSLALGVKDFEAGQVHYYQVPGRGAMMMDPVVKQQLWYWIPDLQGLKDILQAHFTN</sequence>
<dbReference type="InterPro" id="IPR050922">
    <property type="entry name" value="LytR/CpsA/Psr_CW_biosynth"/>
</dbReference>
<feature type="compositionally biased region" description="Low complexity" evidence="2">
    <location>
        <begin position="37"/>
        <end position="64"/>
    </location>
</feature>
<evidence type="ECO:0000256" key="2">
    <source>
        <dbReference type="SAM" id="MobiDB-lite"/>
    </source>
</evidence>
<keyword evidence="6" id="KW-1185">Reference proteome</keyword>
<proteinExistence type="inferred from homology"/>
<dbReference type="STRING" id="392015.SAMN05421543_10221"/>
<accession>A0A1I7G689</accession>
<evidence type="ECO:0000256" key="1">
    <source>
        <dbReference type="ARBA" id="ARBA00006068"/>
    </source>
</evidence>
<feature type="compositionally biased region" description="Basic and acidic residues" evidence="2">
    <location>
        <begin position="1"/>
        <end position="15"/>
    </location>
</feature>
<dbReference type="OrthoDB" id="27330at2"/>
<evidence type="ECO:0000256" key="3">
    <source>
        <dbReference type="SAM" id="Phobius"/>
    </source>
</evidence>
<gene>
    <name evidence="5" type="ORF">SAMN05421543_10221</name>
</gene>
<feature type="region of interest" description="Disordered" evidence="2">
    <location>
        <begin position="1"/>
        <end position="67"/>
    </location>
</feature>
<protein>
    <submittedName>
        <fullName evidence="5">Cell envelope-related function transcriptional attenuator common domain-containing protein</fullName>
    </submittedName>
</protein>
<name>A0A1I7G689_9BACL</name>
<evidence type="ECO:0000259" key="4">
    <source>
        <dbReference type="Pfam" id="PF03816"/>
    </source>
</evidence>
<dbReference type="Proteomes" id="UP000183508">
    <property type="component" value="Unassembled WGS sequence"/>
</dbReference>
<dbReference type="PANTHER" id="PTHR33392:SF6">
    <property type="entry name" value="POLYISOPRENYL-TEICHOIC ACID--PEPTIDOGLYCAN TEICHOIC ACID TRANSFERASE TAGU"/>
    <property type="match status" value="1"/>
</dbReference>
<dbReference type="eggNOG" id="COG1316">
    <property type="taxonomic scope" value="Bacteria"/>
</dbReference>
<keyword evidence="3" id="KW-0812">Transmembrane</keyword>
<feature type="domain" description="Cell envelope-related transcriptional attenuator" evidence="4">
    <location>
        <begin position="148"/>
        <end position="305"/>
    </location>
</feature>
<dbReference type="Pfam" id="PF03816">
    <property type="entry name" value="LytR_cpsA_psr"/>
    <property type="match status" value="1"/>
</dbReference>
<evidence type="ECO:0000313" key="6">
    <source>
        <dbReference type="Proteomes" id="UP000183508"/>
    </source>
</evidence>
<dbReference type="Gene3D" id="3.40.630.190">
    <property type="entry name" value="LCP protein"/>
    <property type="match status" value="1"/>
</dbReference>
<keyword evidence="3" id="KW-0472">Membrane</keyword>
<comment type="similarity">
    <text evidence="1">Belongs to the LytR/CpsA/Psr (LCP) family.</text>
</comment>
<feature type="transmembrane region" description="Helical" evidence="3">
    <location>
        <begin position="72"/>
        <end position="93"/>
    </location>
</feature>
<dbReference type="InterPro" id="IPR004474">
    <property type="entry name" value="LytR_CpsA_psr"/>
</dbReference>
<dbReference type="NCBIfam" id="TIGR00350">
    <property type="entry name" value="lytR_cpsA_psr"/>
    <property type="match status" value="1"/>
</dbReference>
<keyword evidence="3" id="KW-1133">Transmembrane helix</keyword>
<reference evidence="6" key="1">
    <citation type="submission" date="2016-10" db="EMBL/GenBank/DDBJ databases">
        <authorList>
            <person name="Varghese N."/>
        </authorList>
    </citation>
    <scope>NUCLEOTIDE SEQUENCE [LARGE SCALE GENOMIC DNA]</scope>
    <source>
        <strain evidence="6">DSM 17980</strain>
    </source>
</reference>
<dbReference type="PANTHER" id="PTHR33392">
    <property type="entry name" value="POLYISOPRENYL-TEICHOIC ACID--PEPTIDOGLYCAN TEICHOIC ACID TRANSFERASE TAGU"/>
    <property type="match status" value="1"/>
</dbReference>